<dbReference type="Proteomes" id="UP000193719">
    <property type="component" value="Unassembled WGS sequence"/>
</dbReference>
<dbReference type="GO" id="GO:0016925">
    <property type="term" value="P:protein sumoylation"/>
    <property type="evidence" value="ECO:0007669"/>
    <property type="project" value="TreeGrafter"/>
</dbReference>
<dbReference type="Gene3D" id="3.30.40.10">
    <property type="entry name" value="Zinc/RING finger domain, C3HC4 (zinc finger)"/>
    <property type="match status" value="1"/>
</dbReference>
<gene>
    <name evidence="7" type="ORF">BCR36DRAFT_580986</name>
</gene>
<accession>A0A1Y1VJW3</accession>
<dbReference type="CDD" id="cd16650">
    <property type="entry name" value="SP-RING_PIAS-like"/>
    <property type="match status" value="1"/>
</dbReference>
<dbReference type="Pfam" id="PF02891">
    <property type="entry name" value="zf-MIZ"/>
    <property type="match status" value="1"/>
</dbReference>
<dbReference type="GO" id="GO:0061665">
    <property type="term" value="F:SUMO ligase activity"/>
    <property type="evidence" value="ECO:0007669"/>
    <property type="project" value="TreeGrafter"/>
</dbReference>
<evidence type="ECO:0000256" key="2">
    <source>
        <dbReference type="ARBA" id="ARBA00022771"/>
    </source>
</evidence>
<feature type="region of interest" description="Disordered" evidence="5">
    <location>
        <begin position="1"/>
        <end position="20"/>
    </location>
</feature>
<name>A0A1Y1VJW3_9FUNG</name>
<dbReference type="GO" id="GO:0008270">
    <property type="term" value="F:zinc ion binding"/>
    <property type="evidence" value="ECO:0007669"/>
    <property type="project" value="UniProtKB-KW"/>
</dbReference>
<dbReference type="SUPFAM" id="SSF57850">
    <property type="entry name" value="RING/U-box"/>
    <property type="match status" value="1"/>
</dbReference>
<evidence type="ECO:0000256" key="1">
    <source>
        <dbReference type="ARBA" id="ARBA00022723"/>
    </source>
</evidence>
<evidence type="ECO:0000313" key="8">
    <source>
        <dbReference type="Proteomes" id="UP000193719"/>
    </source>
</evidence>
<dbReference type="PROSITE" id="PS51044">
    <property type="entry name" value="ZF_SP_RING"/>
    <property type="match status" value="1"/>
</dbReference>
<feature type="domain" description="SP-RING-type" evidence="6">
    <location>
        <begin position="430"/>
        <end position="516"/>
    </location>
</feature>
<dbReference type="OrthoDB" id="2163226at2759"/>
<evidence type="ECO:0000256" key="5">
    <source>
        <dbReference type="SAM" id="MobiDB-lite"/>
    </source>
</evidence>
<keyword evidence="8" id="KW-1185">Reference proteome</keyword>
<dbReference type="InterPro" id="IPR004181">
    <property type="entry name" value="Znf_MIZ"/>
</dbReference>
<dbReference type="PANTHER" id="PTHR10782">
    <property type="entry name" value="ZINC FINGER MIZ DOMAIN-CONTAINING PROTEIN"/>
    <property type="match status" value="1"/>
</dbReference>
<dbReference type="STRING" id="1754191.A0A1Y1VJW3"/>
<dbReference type="GO" id="GO:0000785">
    <property type="term" value="C:chromatin"/>
    <property type="evidence" value="ECO:0007669"/>
    <property type="project" value="TreeGrafter"/>
</dbReference>
<organism evidence="7 8">
    <name type="scientific">Piromyces finnis</name>
    <dbReference type="NCBI Taxonomy" id="1754191"/>
    <lineage>
        <taxon>Eukaryota</taxon>
        <taxon>Fungi</taxon>
        <taxon>Fungi incertae sedis</taxon>
        <taxon>Chytridiomycota</taxon>
        <taxon>Chytridiomycota incertae sedis</taxon>
        <taxon>Neocallimastigomycetes</taxon>
        <taxon>Neocallimastigales</taxon>
        <taxon>Neocallimastigaceae</taxon>
        <taxon>Piromyces</taxon>
    </lineage>
</organism>
<keyword evidence="2 4" id="KW-0863">Zinc-finger</keyword>
<evidence type="ECO:0000256" key="4">
    <source>
        <dbReference type="PROSITE-ProRule" id="PRU00452"/>
    </source>
</evidence>
<protein>
    <recommendedName>
        <fullName evidence="6">SP-RING-type domain-containing protein</fullName>
    </recommendedName>
</protein>
<dbReference type="InterPro" id="IPR013083">
    <property type="entry name" value="Znf_RING/FYVE/PHD"/>
</dbReference>
<keyword evidence="3" id="KW-0862">Zinc</keyword>
<keyword evidence="1" id="KW-0479">Metal-binding</keyword>
<comment type="caution">
    <text evidence="7">The sequence shown here is derived from an EMBL/GenBank/DDBJ whole genome shotgun (WGS) entry which is preliminary data.</text>
</comment>
<dbReference type="AlphaFoldDB" id="A0A1Y1VJW3"/>
<evidence type="ECO:0000259" key="6">
    <source>
        <dbReference type="PROSITE" id="PS51044"/>
    </source>
</evidence>
<dbReference type="EMBL" id="MCFH01000007">
    <property type="protein sequence ID" value="ORX56676.1"/>
    <property type="molecule type" value="Genomic_DNA"/>
</dbReference>
<sequence length="658" mass="76818">MNNNQYIPNGNEEGMSPSQHHQYNLNYNQIANQQIPLMTSQINNFPINQQQANLNRYNIYFQNNPQIQSLTKNPNGQAILLNSQFSPIALYKQSQQIYHKTRLPSTPEQFHNSQFNNQQIQLHQQLQQAQIQQFNQLQQFSNPLHNLQSSNEQNQSQQQQLQQNLNLHLQHQPKQTLQQFQQISNISHQQINLQHQQQINLQQQLQKLQQQQQLKLSQKIAQPQNIINKNNKTKSNNALSSNYKIDKEDSSRKFLKPVFPLMKPWDIKLKNAHEVYTNTFEVFDDFHCHISEYKISSVILTCFVINEYDKKKMEWPFCIKTIKCNGEILNITRKKPIYGNDGHLVQTEGINLPFDITKYVHPESNLIEIETDKIEGSTKEQIVNTKFQIDFNVLESEEECKKNIKNDIFPEEKTLEIIKKQTVGSNNDDDDDLIIIDSTLTISLKCPISFSRIKNPVRGNDCQHVQTFELNSYLYINYKHGKWECPICSKHTTIADLKFDKWFDTLLKKVPEDIDKVEIDEYGNFQIINANKIQQSTSKVVYDLDSNDIEEIDNSIKQSNIINIDSIGQKSKKEVNNNINTNDDTTSSSFNGILINNNSKRNYNELQYLNEEYTSKLKKRNISNANEYPDIGPINFVPIFDRLTKVATKIDLNNKFNY</sequence>
<dbReference type="PANTHER" id="PTHR10782:SF4">
    <property type="entry name" value="TONALLI, ISOFORM E"/>
    <property type="match status" value="1"/>
</dbReference>
<evidence type="ECO:0000256" key="3">
    <source>
        <dbReference type="ARBA" id="ARBA00022833"/>
    </source>
</evidence>
<reference evidence="7 8" key="1">
    <citation type="submission" date="2016-08" db="EMBL/GenBank/DDBJ databases">
        <title>Genomes of anaerobic fungi encode conserved fungal cellulosomes for biomass hydrolysis.</title>
        <authorList>
            <consortium name="DOE Joint Genome Institute"/>
            <person name="Haitjema C.H."/>
            <person name="Gilmore S.P."/>
            <person name="Henske J.K."/>
            <person name="Solomon K.V."/>
            <person name="De Groot R."/>
            <person name="Kuo A."/>
            <person name="Mondo S.J."/>
            <person name="Salamov A.A."/>
            <person name="Labutti K."/>
            <person name="Zhao Z."/>
            <person name="Chiniquy J."/>
            <person name="Barry K."/>
            <person name="Brewer H.M."/>
            <person name="Purvine S.O."/>
            <person name="Wright A.T."/>
            <person name="Boxma B."/>
            <person name="Van Alen T."/>
            <person name="Hackstein J.H."/>
            <person name="Baker S.E."/>
            <person name="Grigoriev I.V."/>
            <person name="O'Malley M.A."/>
        </authorList>
    </citation>
    <scope>NUCLEOTIDE SEQUENCE [LARGE SCALE GENOMIC DNA]</scope>
    <source>
        <strain evidence="8">finn</strain>
    </source>
</reference>
<evidence type="ECO:0000313" key="7">
    <source>
        <dbReference type="EMBL" id="ORX56676.1"/>
    </source>
</evidence>
<reference evidence="7 8" key="2">
    <citation type="submission" date="2016-08" db="EMBL/GenBank/DDBJ databases">
        <title>Pervasive Adenine N6-methylation of Active Genes in Fungi.</title>
        <authorList>
            <consortium name="DOE Joint Genome Institute"/>
            <person name="Mondo S.J."/>
            <person name="Dannebaum R.O."/>
            <person name="Kuo R.C."/>
            <person name="Labutti K."/>
            <person name="Haridas S."/>
            <person name="Kuo A."/>
            <person name="Salamov A."/>
            <person name="Ahrendt S.R."/>
            <person name="Lipzen A."/>
            <person name="Sullivan W."/>
            <person name="Andreopoulos W.B."/>
            <person name="Clum A."/>
            <person name="Lindquist E."/>
            <person name="Daum C."/>
            <person name="Ramamoorthy G.K."/>
            <person name="Gryganskyi A."/>
            <person name="Culley D."/>
            <person name="Magnuson J.K."/>
            <person name="James T.Y."/>
            <person name="O'Malley M.A."/>
            <person name="Stajich J.E."/>
            <person name="Spatafora J.W."/>
            <person name="Visel A."/>
            <person name="Grigoriev I.V."/>
        </authorList>
    </citation>
    <scope>NUCLEOTIDE SEQUENCE [LARGE SCALE GENOMIC DNA]</scope>
    <source>
        <strain evidence="8">finn</strain>
    </source>
</reference>
<proteinExistence type="predicted"/>